<keyword evidence="2" id="KW-1185">Reference proteome</keyword>
<protein>
    <submittedName>
        <fullName evidence="1">Uncharacterized protein</fullName>
    </submittedName>
</protein>
<comment type="caution">
    <text evidence="1">The sequence shown here is derived from an EMBL/GenBank/DDBJ whole genome shotgun (WGS) entry which is preliminary data.</text>
</comment>
<evidence type="ECO:0000313" key="1">
    <source>
        <dbReference type="EMBL" id="CAG6390693.1"/>
    </source>
</evidence>
<proteinExistence type="predicted"/>
<accession>A0A9W4DZV9</accession>
<dbReference type="EMBL" id="CAJSLV010000001">
    <property type="protein sequence ID" value="CAG6390693.1"/>
    <property type="molecule type" value="Genomic_DNA"/>
</dbReference>
<dbReference type="AlphaFoldDB" id="A0A9W4DZV9"/>
<name>A0A9W4DZV9_9ACTN</name>
<dbReference type="Proteomes" id="UP001152519">
    <property type="component" value="Unassembled WGS sequence"/>
</dbReference>
<reference evidence="1" key="1">
    <citation type="submission" date="2021-05" db="EMBL/GenBank/DDBJ databases">
        <authorList>
            <person name="Arsene-Ploetze F."/>
        </authorList>
    </citation>
    <scope>NUCLEOTIDE SEQUENCE</scope>
    <source>
        <strain evidence="1">DSM 42138</strain>
    </source>
</reference>
<gene>
    <name evidence="1" type="ORF">SCOCK_10161</name>
</gene>
<evidence type="ECO:0000313" key="2">
    <source>
        <dbReference type="Proteomes" id="UP001152519"/>
    </source>
</evidence>
<sequence>MGRDVRPRERPAEGRAGYERGILTCMARPRAESNVFSPWHMARCIRSSVAALGRAMFLG</sequence>
<organism evidence="1 2">
    <name type="scientific">Actinacidiphila cocklensis</name>
    <dbReference type="NCBI Taxonomy" id="887465"/>
    <lineage>
        <taxon>Bacteria</taxon>
        <taxon>Bacillati</taxon>
        <taxon>Actinomycetota</taxon>
        <taxon>Actinomycetes</taxon>
        <taxon>Kitasatosporales</taxon>
        <taxon>Streptomycetaceae</taxon>
        <taxon>Actinacidiphila</taxon>
    </lineage>
</organism>